<feature type="compositionally biased region" description="Polar residues" evidence="8">
    <location>
        <begin position="362"/>
        <end position="371"/>
    </location>
</feature>
<evidence type="ECO:0000313" key="10">
    <source>
        <dbReference type="EMBL" id="TPX14494.1"/>
    </source>
</evidence>
<evidence type="ECO:0000256" key="7">
    <source>
        <dbReference type="ARBA" id="ARBA00060351"/>
    </source>
</evidence>
<name>A0A507B775_9PEZI</name>
<evidence type="ECO:0000313" key="11">
    <source>
        <dbReference type="Proteomes" id="UP000319257"/>
    </source>
</evidence>
<gene>
    <name evidence="10" type="ORF">E0L32_005458</name>
</gene>
<evidence type="ECO:0000256" key="2">
    <source>
        <dbReference type="ARBA" id="ARBA00010082"/>
    </source>
</evidence>
<dbReference type="GO" id="GO:0000407">
    <property type="term" value="C:phagophore assembly site"/>
    <property type="evidence" value="ECO:0007669"/>
    <property type="project" value="UniProtKB-SubCell"/>
</dbReference>
<dbReference type="GeneID" id="41972905"/>
<evidence type="ECO:0000259" key="9">
    <source>
        <dbReference type="Pfam" id="PF18388"/>
    </source>
</evidence>
<dbReference type="InterPro" id="IPR039362">
    <property type="entry name" value="ATG29_sf"/>
</dbReference>
<feature type="region of interest" description="Disordered" evidence="8">
    <location>
        <begin position="81"/>
        <end position="372"/>
    </location>
</feature>
<comment type="function">
    <text evidence="7">Plays a role in autophagy. Functions at the preautophagosomal structure (PAS) in order to form normal autophagosomes under starvation conditions. Also plays a role in mitophagy and regulation of filamentous growth.</text>
</comment>
<proteinExistence type="inferred from homology"/>
<protein>
    <recommendedName>
        <fullName evidence="3">Autophagy-related protein 29</fullName>
    </recommendedName>
</protein>
<dbReference type="Gene3D" id="1.10.10.2570">
    <property type="match status" value="1"/>
</dbReference>
<evidence type="ECO:0000256" key="4">
    <source>
        <dbReference type="ARBA" id="ARBA00022448"/>
    </source>
</evidence>
<feature type="compositionally biased region" description="Low complexity" evidence="8">
    <location>
        <begin position="86"/>
        <end position="99"/>
    </location>
</feature>
<dbReference type="InParanoid" id="A0A507B775"/>
<dbReference type="FunFam" id="1.10.10.2570:FF:000001">
    <property type="entry name" value="Autophagy-related protein 29"/>
    <property type="match status" value="1"/>
</dbReference>
<accession>A0A507B775</accession>
<feature type="compositionally biased region" description="Basic residues" evidence="8">
    <location>
        <begin position="399"/>
        <end position="411"/>
    </location>
</feature>
<dbReference type="RefSeq" id="XP_030996205.1">
    <property type="nucleotide sequence ID" value="XM_031139982.1"/>
</dbReference>
<dbReference type="GO" id="GO:0015031">
    <property type="term" value="P:protein transport"/>
    <property type="evidence" value="ECO:0007669"/>
    <property type="project" value="UniProtKB-KW"/>
</dbReference>
<feature type="compositionally biased region" description="Low complexity" evidence="8">
    <location>
        <begin position="313"/>
        <end position="323"/>
    </location>
</feature>
<sequence>MDPEPAFTVFIRLPFPRGDFVDPPPVNWDASKDDALWNTLSGAAQTDINWSELASRFQVTVDFLVQQATYLTERHASQVRAQMRRATAAKGSTSSAAHSPNPGSDSGTVASEAMRRTGSGGGGRAPSSLSVRRDSPLPKSDLTVAGTGSTGSKSSFARPQVSRNSSTNTMTQRVASGSSPRPDRASVGPNSPRTDTHRRRLSSLPITTTAGEASGPMSPGPADSDSGEESSSSSSVAESRIIRRPPRYQPHQDEGASPGLGDDEAEPAFLPPSAHAGGSYQDPGATLKGEPHSVRSRKDPTHERVHQSQTSDSSSSSAAPAPARKSGTAGPSGPLSPRRTAELSGRSPAAKGKGVSRDGSDGTPSMGSSFSDLDGEWFLTFSSCKKAPEANIVQQMPRSHSRRSRKRSRAT</sequence>
<keyword evidence="6" id="KW-0072">Autophagy</keyword>
<feature type="compositionally biased region" description="Polar residues" evidence="8">
    <location>
        <begin position="146"/>
        <end position="179"/>
    </location>
</feature>
<feature type="compositionally biased region" description="Basic and acidic residues" evidence="8">
    <location>
        <begin position="289"/>
        <end position="306"/>
    </location>
</feature>
<feature type="compositionally biased region" description="Low complexity" evidence="8">
    <location>
        <begin position="229"/>
        <end position="239"/>
    </location>
</feature>
<dbReference type="AlphaFoldDB" id="A0A507B775"/>
<feature type="region of interest" description="Disordered" evidence="8">
    <location>
        <begin position="386"/>
        <end position="411"/>
    </location>
</feature>
<feature type="domain" description="Atg29 N-terminal" evidence="9">
    <location>
        <begin position="7"/>
        <end position="59"/>
    </location>
</feature>
<dbReference type="Pfam" id="PF18388">
    <property type="entry name" value="ATG29_N"/>
    <property type="match status" value="1"/>
</dbReference>
<comment type="caution">
    <text evidence="10">The sequence shown here is derived from an EMBL/GenBank/DDBJ whole genome shotgun (WGS) entry which is preliminary data.</text>
</comment>
<dbReference type="InterPro" id="IPR040666">
    <property type="entry name" value="Atg29_N"/>
</dbReference>
<dbReference type="InterPro" id="IPR039113">
    <property type="entry name" value="ATG29"/>
</dbReference>
<keyword evidence="4" id="KW-0813">Transport</keyword>
<dbReference type="OrthoDB" id="21072at2759"/>
<evidence type="ECO:0000256" key="1">
    <source>
        <dbReference type="ARBA" id="ARBA00004329"/>
    </source>
</evidence>
<dbReference type="Proteomes" id="UP000319257">
    <property type="component" value="Unassembled WGS sequence"/>
</dbReference>
<dbReference type="GO" id="GO:0000045">
    <property type="term" value="P:autophagosome assembly"/>
    <property type="evidence" value="ECO:0007669"/>
    <property type="project" value="InterPro"/>
</dbReference>
<comment type="subcellular location">
    <subcellularLocation>
        <location evidence="1">Preautophagosomal structure</location>
    </subcellularLocation>
</comment>
<evidence type="ECO:0000256" key="5">
    <source>
        <dbReference type="ARBA" id="ARBA00022927"/>
    </source>
</evidence>
<reference evidence="10 11" key="1">
    <citation type="submission" date="2019-06" db="EMBL/GenBank/DDBJ databases">
        <title>Draft genome sequence of the filamentous fungus Phialemoniopsis curvata isolated from diesel fuel.</title>
        <authorList>
            <person name="Varaljay V.A."/>
            <person name="Lyon W.J."/>
            <person name="Crouch A.L."/>
            <person name="Drake C.E."/>
            <person name="Hollomon J.M."/>
            <person name="Nadeau L.J."/>
            <person name="Nunn H.S."/>
            <person name="Stevenson B.S."/>
            <person name="Bojanowski C.L."/>
            <person name="Crookes-Goodson W.J."/>
        </authorList>
    </citation>
    <scope>NUCLEOTIDE SEQUENCE [LARGE SCALE GENOMIC DNA]</scope>
    <source>
        <strain evidence="10 11">D216</strain>
    </source>
</reference>
<keyword evidence="11" id="KW-1185">Reference proteome</keyword>
<comment type="similarity">
    <text evidence="2">Belongs to the ATG29 family.</text>
</comment>
<dbReference type="EMBL" id="SKBQ01000028">
    <property type="protein sequence ID" value="TPX14494.1"/>
    <property type="molecule type" value="Genomic_DNA"/>
</dbReference>
<dbReference type="PANTHER" id="PTHR40012:SF1">
    <property type="entry name" value="AUTOPHAGY-RELATED PROTEIN 29"/>
    <property type="match status" value="1"/>
</dbReference>
<evidence type="ECO:0000256" key="8">
    <source>
        <dbReference type="SAM" id="MobiDB-lite"/>
    </source>
</evidence>
<organism evidence="10 11">
    <name type="scientific">Thyridium curvatum</name>
    <dbReference type="NCBI Taxonomy" id="1093900"/>
    <lineage>
        <taxon>Eukaryota</taxon>
        <taxon>Fungi</taxon>
        <taxon>Dikarya</taxon>
        <taxon>Ascomycota</taxon>
        <taxon>Pezizomycotina</taxon>
        <taxon>Sordariomycetes</taxon>
        <taxon>Sordariomycetidae</taxon>
        <taxon>Thyridiales</taxon>
        <taxon>Thyridiaceae</taxon>
        <taxon>Thyridium</taxon>
    </lineage>
</organism>
<keyword evidence="5" id="KW-0653">Protein transport</keyword>
<evidence type="ECO:0000256" key="3">
    <source>
        <dbReference type="ARBA" id="ARBA00013784"/>
    </source>
</evidence>
<evidence type="ECO:0000256" key="6">
    <source>
        <dbReference type="ARBA" id="ARBA00023006"/>
    </source>
</evidence>
<dbReference type="PANTHER" id="PTHR40012">
    <property type="entry name" value="AUTOPHAGY-RELATED PROTEIN 29"/>
    <property type="match status" value="1"/>
</dbReference>